<evidence type="ECO:0000256" key="3">
    <source>
        <dbReference type="ARBA" id="ARBA00022553"/>
    </source>
</evidence>
<sequence>MADLELVDALTDSPPQIEPEVKRDFISSLEAEPYDDVIGEKCDKTDYVPLLDDDEANGSDKKCSAEGSHPSVFENGEHNTGDVGVSDPFRITGNEHILADLLLPPQVQICPGFTAQLPDSSAGFDEGWLTDSCSKSGDTDTQSADASEKTTATFGETPSDDSANLPFQVQQSDPNSHIWQPTAAEQIALSCHNAPELEGVQQTFEESPFDADLSTESQLLPRFGTPYLEEPDTDLLKPDFYNEGITSAYIENPDSTTEHYVHDSLNNLAVAEDRLDEATCTLQSVESGQPREDIATEQVTPASQTSVEPPRSPVVPVLTEPLLKPVDFIQENSLVEQFPAEIHADLVSFDFDQDDASPVYPALNQETGSPASPAKLVQEAETLTTPIALLQEAEAPTSPVGLVQEGEVSAFPVTLIQEGEVSAFPVALIQEGEVSAFPVGLVQEGEVSASPVALVQEGEVSASPFALAQEGEALASPVALVQEGEVSAFPVALAQEGEASAFPVALAQEGQASTSPFTSVQETEDTVFHIALGQEAEVSVSPIALDQKQEVPASSAALTQEAVSPASPAALVHDLEAPTSPVALVQDVDVTASLTELSQKLPSPVEALIPSVIEGNQPPEGPPEQFSTPLGRDDLQHPGDQGKLESVAAAPEEAKTGSDITAPPTKDLPASPEKKVKASAATTALKAAATPKGKSLTAPSPKKPVSSVPTQPKKASSPSPATTNNAATPKRPLGSATKPTTPKDGKDTKPKSQDSKSPVKSPDKKPLTSAATPRPAVKASSVTSKLNTSATANTTGTSAPKPNLASKRPSTLKNDVKVGETKKPNATKAPTDLSRPKSGPNDPTKTNGTTLTSPSRPKTSKPAVSKTLPGPSASVDAKKQPAARPAPVSKASTAPASKPSSALAASKPTVAPKQPRPASAPDLKNVRSKIGSTDNLKHQPGGGKQAKVEKKPVPISTARKPVPAPAATKTASAKPADPKETAQKQSNGKVTNPAKPSVGNSRPSASTSHKPGGANVQILNKKVDVSKISSKCGSKPNVKAKTSGDAKSEDSSKKETTKQEPEESMNGGEQIMQPQNGDLATDNTAVDTRENGVEEALPVDGSNQRENQSFNSLIPETSI</sequence>
<evidence type="ECO:0000313" key="10">
    <source>
        <dbReference type="Proteomes" id="UP000770717"/>
    </source>
</evidence>
<keyword evidence="4 7" id="KW-0493">Microtubule</keyword>
<feature type="compositionally biased region" description="Polar residues" evidence="8">
    <location>
        <begin position="1072"/>
        <end position="1086"/>
    </location>
</feature>
<feature type="compositionally biased region" description="Basic and acidic residues" evidence="8">
    <location>
        <begin position="741"/>
        <end position="754"/>
    </location>
</feature>
<comment type="caution">
    <text evidence="9">The sequence shown here is derived from an EMBL/GenBank/DDBJ whole genome shotgun (WGS) entry which is preliminary data.</text>
</comment>
<dbReference type="GO" id="GO:0000226">
    <property type="term" value="P:microtubule cytoskeleton organization"/>
    <property type="evidence" value="ECO:0007669"/>
    <property type="project" value="TreeGrafter"/>
</dbReference>
<dbReference type="AlphaFoldDB" id="A0A8J6EM64"/>
<dbReference type="GO" id="GO:0031175">
    <property type="term" value="P:neuron projection development"/>
    <property type="evidence" value="ECO:0007669"/>
    <property type="project" value="TreeGrafter"/>
</dbReference>
<feature type="compositionally biased region" description="Basic and acidic residues" evidence="8">
    <location>
        <begin position="814"/>
        <end position="823"/>
    </location>
</feature>
<dbReference type="Proteomes" id="UP000770717">
    <property type="component" value="Unassembled WGS sequence"/>
</dbReference>
<keyword evidence="6 7" id="KW-0206">Cytoskeleton</keyword>
<organism evidence="9 10">
    <name type="scientific">Eleutherodactylus coqui</name>
    <name type="common">Puerto Rican coqui</name>
    <dbReference type="NCBI Taxonomy" id="57060"/>
    <lineage>
        <taxon>Eukaryota</taxon>
        <taxon>Metazoa</taxon>
        <taxon>Chordata</taxon>
        <taxon>Craniata</taxon>
        <taxon>Vertebrata</taxon>
        <taxon>Euteleostomi</taxon>
        <taxon>Amphibia</taxon>
        <taxon>Batrachia</taxon>
        <taxon>Anura</taxon>
        <taxon>Neobatrachia</taxon>
        <taxon>Hyloidea</taxon>
        <taxon>Eleutherodactylidae</taxon>
        <taxon>Eleutherodactylinae</taxon>
        <taxon>Eleutherodactylus</taxon>
        <taxon>Eleutherodactylus</taxon>
    </lineage>
</organism>
<feature type="compositionally biased region" description="Low complexity" evidence="8">
    <location>
        <begin position="787"/>
        <end position="799"/>
    </location>
</feature>
<feature type="compositionally biased region" description="Basic and acidic residues" evidence="8">
    <location>
        <begin position="1042"/>
        <end position="1061"/>
    </location>
</feature>
<dbReference type="PROSITE" id="PS00229">
    <property type="entry name" value="TAU_MAP_1"/>
    <property type="match status" value="1"/>
</dbReference>
<feature type="compositionally biased region" description="Low complexity" evidence="8">
    <location>
        <begin position="678"/>
        <end position="714"/>
    </location>
</feature>
<feature type="compositionally biased region" description="Basic and acidic residues" evidence="8">
    <location>
        <begin position="631"/>
        <end position="643"/>
    </location>
</feature>
<dbReference type="GO" id="GO:0043005">
    <property type="term" value="C:neuron projection"/>
    <property type="evidence" value="ECO:0007669"/>
    <property type="project" value="TreeGrafter"/>
</dbReference>
<dbReference type="EMBL" id="WNTK01000079">
    <property type="protein sequence ID" value="KAG9472022.1"/>
    <property type="molecule type" value="Genomic_DNA"/>
</dbReference>
<dbReference type="InterPro" id="IPR001084">
    <property type="entry name" value="MAP_tubulin-bd_rpt"/>
</dbReference>
<reference evidence="9" key="1">
    <citation type="thesis" date="2020" institute="ProQuest LLC" country="789 East Eisenhower Parkway, Ann Arbor, MI, USA">
        <title>Comparative Genomics and Chromosome Evolution.</title>
        <authorList>
            <person name="Mudd A.B."/>
        </authorList>
    </citation>
    <scope>NUCLEOTIDE SEQUENCE</scope>
    <source>
        <strain evidence="9">HN-11 Male</strain>
        <tissue evidence="9">Kidney and liver</tissue>
    </source>
</reference>
<feature type="compositionally biased region" description="Low complexity" evidence="8">
    <location>
        <begin position="957"/>
        <end position="975"/>
    </location>
</feature>
<feature type="compositionally biased region" description="Polar residues" evidence="8">
    <location>
        <begin position="841"/>
        <end position="857"/>
    </location>
</feature>
<evidence type="ECO:0000256" key="2">
    <source>
        <dbReference type="ARBA" id="ARBA00022490"/>
    </source>
</evidence>
<evidence type="ECO:0000256" key="1">
    <source>
        <dbReference type="ARBA" id="ARBA00004245"/>
    </source>
</evidence>
<feature type="region of interest" description="Disordered" evidence="8">
    <location>
        <begin position="133"/>
        <end position="174"/>
    </location>
</feature>
<feature type="compositionally biased region" description="Polar residues" evidence="8">
    <location>
        <begin position="716"/>
        <end position="727"/>
    </location>
</feature>
<keyword evidence="3" id="KW-0597">Phosphoprotein</keyword>
<feature type="region of interest" description="Disordered" evidence="8">
    <location>
        <begin position="612"/>
        <end position="1119"/>
    </location>
</feature>
<feature type="compositionally biased region" description="Low complexity" evidence="8">
    <location>
        <begin position="885"/>
        <end position="908"/>
    </location>
</feature>
<dbReference type="PANTHER" id="PTHR11501">
    <property type="entry name" value="MICROTUBULE-ASSOCIATED PROTEIN"/>
    <property type="match status" value="1"/>
</dbReference>
<evidence type="ECO:0000313" key="9">
    <source>
        <dbReference type="EMBL" id="KAG9472022.1"/>
    </source>
</evidence>
<keyword evidence="5" id="KW-0677">Repeat</keyword>
<dbReference type="PROSITE" id="PS51491">
    <property type="entry name" value="TAU_MAP_2"/>
    <property type="match status" value="1"/>
</dbReference>
<protein>
    <recommendedName>
        <fullName evidence="7">Microtubule-associated protein</fullName>
    </recommendedName>
</protein>
<evidence type="ECO:0000256" key="8">
    <source>
        <dbReference type="SAM" id="MobiDB-lite"/>
    </source>
</evidence>
<comment type="subcellular location">
    <subcellularLocation>
        <location evidence="1 7">Cytoplasm</location>
        <location evidence="1 7">Cytoskeleton</location>
    </subcellularLocation>
</comment>
<dbReference type="PANTHER" id="PTHR11501:SF16">
    <property type="entry name" value="MICROTUBULE-ASSOCIATED PROTEIN 4"/>
    <property type="match status" value="1"/>
</dbReference>
<evidence type="ECO:0000256" key="6">
    <source>
        <dbReference type="ARBA" id="ARBA00023212"/>
    </source>
</evidence>
<dbReference type="GO" id="GO:0005874">
    <property type="term" value="C:microtubule"/>
    <property type="evidence" value="ECO:0007669"/>
    <property type="project" value="UniProtKB-KW"/>
</dbReference>
<evidence type="ECO:0000256" key="4">
    <source>
        <dbReference type="ARBA" id="ARBA00022701"/>
    </source>
</evidence>
<feature type="region of interest" description="Disordered" evidence="8">
    <location>
        <begin position="285"/>
        <end position="313"/>
    </location>
</feature>
<dbReference type="GO" id="GO:0008017">
    <property type="term" value="F:microtubule binding"/>
    <property type="evidence" value="ECO:0007669"/>
    <property type="project" value="InterPro"/>
</dbReference>
<feature type="region of interest" description="Disordered" evidence="8">
    <location>
        <begin position="49"/>
        <end position="85"/>
    </location>
</feature>
<feature type="compositionally biased region" description="Polar residues" evidence="8">
    <location>
        <begin position="998"/>
        <end position="1009"/>
    </location>
</feature>
<name>A0A8J6EM64_ELECQ</name>
<dbReference type="InterPro" id="IPR027324">
    <property type="entry name" value="MAP2/MAP4/Tau"/>
</dbReference>
<keyword evidence="2 7" id="KW-0963">Cytoplasm</keyword>
<gene>
    <name evidence="9" type="ORF">GDO78_021600</name>
</gene>
<keyword evidence="10" id="KW-1185">Reference proteome</keyword>
<dbReference type="OrthoDB" id="9909595at2759"/>
<feature type="compositionally biased region" description="Polar residues" evidence="8">
    <location>
        <begin position="1101"/>
        <end position="1119"/>
    </location>
</feature>
<accession>A0A8J6EM64</accession>
<dbReference type="Pfam" id="PF00418">
    <property type="entry name" value="Tubulin-binding"/>
    <property type="match status" value="2"/>
</dbReference>
<proteinExistence type="predicted"/>
<evidence type="ECO:0000256" key="5">
    <source>
        <dbReference type="ARBA" id="ARBA00022737"/>
    </source>
</evidence>
<evidence type="ECO:0000256" key="7">
    <source>
        <dbReference type="RuleBase" id="RU000686"/>
    </source>
</evidence>